<comment type="catalytic activity">
    <reaction evidence="16">
        <text>a 2-acylglycerol + an acyl-CoA = a 2,3-diacyl-sn-glycerol + CoA</text>
        <dbReference type="Rhea" id="RHEA:38467"/>
        <dbReference type="ChEBI" id="CHEBI:17389"/>
        <dbReference type="ChEBI" id="CHEBI:57287"/>
        <dbReference type="ChEBI" id="CHEBI:58342"/>
        <dbReference type="ChEBI" id="CHEBI:75524"/>
    </reaction>
    <physiologicalReaction direction="left-to-right" evidence="16">
        <dbReference type="Rhea" id="RHEA:38468"/>
    </physiologicalReaction>
</comment>
<evidence type="ECO:0000256" key="3">
    <source>
        <dbReference type="ARBA" id="ARBA00005189"/>
    </source>
</evidence>
<protein>
    <recommendedName>
        <fullName evidence="22">Acyltransferase</fullName>
        <ecNumber evidence="22">2.3.1.-</ecNumber>
    </recommendedName>
</protein>
<dbReference type="GO" id="GO:0006651">
    <property type="term" value="P:diacylglycerol biosynthetic process"/>
    <property type="evidence" value="ECO:0007669"/>
    <property type="project" value="TreeGrafter"/>
</dbReference>
<dbReference type="GeneID" id="110219480"/>
<evidence type="ECO:0000256" key="17">
    <source>
        <dbReference type="ARBA" id="ARBA00043685"/>
    </source>
</evidence>
<evidence type="ECO:0000256" key="22">
    <source>
        <dbReference type="RuleBase" id="RU367023"/>
    </source>
</evidence>
<keyword evidence="8" id="KW-0319">Glycerol metabolism</keyword>
<dbReference type="EC" id="2.3.1.-" evidence="22"/>
<evidence type="ECO:0000256" key="7">
    <source>
        <dbReference type="ARBA" id="ARBA00022692"/>
    </source>
</evidence>
<organism evidence="23 24">
    <name type="scientific">Phascolarctos cinereus</name>
    <name type="common">Koala</name>
    <dbReference type="NCBI Taxonomy" id="38626"/>
    <lineage>
        <taxon>Eukaryota</taxon>
        <taxon>Metazoa</taxon>
        <taxon>Chordata</taxon>
        <taxon>Craniata</taxon>
        <taxon>Vertebrata</taxon>
        <taxon>Euteleostomi</taxon>
        <taxon>Mammalia</taxon>
        <taxon>Metatheria</taxon>
        <taxon>Diprotodontia</taxon>
        <taxon>Phascolarctidae</taxon>
        <taxon>Phascolarctos</taxon>
    </lineage>
</organism>
<evidence type="ECO:0000256" key="14">
    <source>
        <dbReference type="ARBA" id="ARBA00023315"/>
    </source>
</evidence>
<evidence type="ECO:0000256" key="5">
    <source>
        <dbReference type="ARBA" id="ARBA00022516"/>
    </source>
</evidence>
<dbReference type="RefSeq" id="XP_020858521.1">
    <property type="nucleotide sequence ID" value="XM_021002862.1"/>
</dbReference>
<keyword evidence="9 22" id="KW-0256">Endoplasmic reticulum</keyword>
<comment type="similarity">
    <text evidence="4 22">Belongs to the diacylglycerol acyltransferase family.</text>
</comment>
<keyword evidence="10 22" id="KW-1133">Transmembrane helix</keyword>
<comment type="pathway">
    <text evidence="3">Lipid metabolism.</text>
</comment>
<dbReference type="GO" id="GO:0005789">
    <property type="term" value="C:endoplasmic reticulum membrane"/>
    <property type="evidence" value="ECO:0007669"/>
    <property type="project" value="UniProtKB-SubCell"/>
</dbReference>
<feature type="transmembrane region" description="Helical" evidence="22">
    <location>
        <begin position="21"/>
        <end position="41"/>
    </location>
</feature>
<comment type="catalytic activity">
    <reaction evidence="19">
        <text>a 2-acylglycerol + an acyl-CoA = a 1,2-diacylglycerol + CoA</text>
        <dbReference type="Rhea" id="RHEA:16741"/>
        <dbReference type="ChEBI" id="CHEBI:17389"/>
        <dbReference type="ChEBI" id="CHEBI:49172"/>
        <dbReference type="ChEBI" id="CHEBI:57287"/>
        <dbReference type="ChEBI" id="CHEBI:58342"/>
        <dbReference type="EC" id="2.3.1.22"/>
    </reaction>
    <physiologicalReaction direction="left-to-right" evidence="19">
        <dbReference type="Rhea" id="RHEA:16742"/>
    </physiologicalReaction>
</comment>
<evidence type="ECO:0000256" key="9">
    <source>
        <dbReference type="ARBA" id="ARBA00022824"/>
    </source>
</evidence>
<evidence type="ECO:0000256" key="19">
    <source>
        <dbReference type="ARBA" id="ARBA00043704"/>
    </source>
</evidence>
<dbReference type="CTD" id="116255"/>
<dbReference type="KEGG" id="pcw:110219480"/>
<evidence type="ECO:0000256" key="12">
    <source>
        <dbReference type="ARBA" id="ARBA00023136"/>
    </source>
</evidence>
<evidence type="ECO:0000256" key="1">
    <source>
        <dbReference type="ARBA" id="ARBA00004477"/>
    </source>
</evidence>
<evidence type="ECO:0000256" key="15">
    <source>
        <dbReference type="ARBA" id="ARBA00043656"/>
    </source>
</evidence>
<keyword evidence="11" id="KW-0443">Lipid metabolism</keyword>
<comment type="catalytic activity">
    <reaction evidence="20">
        <text>a 3-acyl-sn-glycerol + an acyl-CoA = a 1,3-diacyl-sn-glycerol + CoA</text>
        <dbReference type="Rhea" id="RHEA:77555"/>
        <dbReference type="ChEBI" id="CHEBI:57287"/>
        <dbReference type="ChEBI" id="CHEBI:58342"/>
        <dbReference type="ChEBI" id="CHEBI:64760"/>
        <dbReference type="ChEBI" id="CHEBI:77272"/>
    </reaction>
    <physiologicalReaction direction="left-to-right" evidence="20">
        <dbReference type="Rhea" id="RHEA:77556"/>
    </physiologicalReaction>
</comment>
<dbReference type="InParanoid" id="A0A6P5LR43"/>
<evidence type="ECO:0000256" key="4">
    <source>
        <dbReference type="ARBA" id="ARBA00005420"/>
    </source>
</evidence>
<dbReference type="PANTHER" id="PTHR12317:SF26">
    <property type="entry name" value="2-ACYLGLYCEROL O-ACYLTRANSFERASE 1"/>
    <property type="match status" value="1"/>
</dbReference>
<evidence type="ECO:0000256" key="21">
    <source>
        <dbReference type="ARBA" id="ARBA00049073"/>
    </source>
</evidence>
<evidence type="ECO:0000256" key="18">
    <source>
        <dbReference type="ARBA" id="ARBA00043696"/>
    </source>
</evidence>
<evidence type="ECO:0000256" key="20">
    <source>
        <dbReference type="ARBA" id="ARBA00047737"/>
    </source>
</evidence>
<dbReference type="FunCoup" id="A0A6P5LR43">
    <property type="interactions" value="223"/>
</dbReference>
<keyword evidence="5" id="KW-0444">Lipid biosynthesis</keyword>
<keyword evidence="13" id="KW-0325">Glycoprotein</keyword>
<evidence type="ECO:0000256" key="13">
    <source>
        <dbReference type="ARBA" id="ARBA00023180"/>
    </source>
</evidence>
<accession>A0A6P5LR43</accession>
<dbReference type="Pfam" id="PF03982">
    <property type="entry name" value="DAGAT"/>
    <property type="match status" value="2"/>
</dbReference>
<comment type="catalytic activity">
    <reaction evidence="17">
        <text>a 1-acylglycerol + an acyl-CoA = a 1,3-diacylglycerol + CoA</text>
        <dbReference type="Rhea" id="RHEA:77571"/>
        <dbReference type="ChEBI" id="CHEBI:35759"/>
        <dbReference type="ChEBI" id="CHEBI:47777"/>
        <dbReference type="ChEBI" id="CHEBI:57287"/>
        <dbReference type="ChEBI" id="CHEBI:58342"/>
    </reaction>
    <physiologicalReaction direction="left-to-right" evidence="17">
        <dbReference type="Rhea" id="RHEA:77572"/>
    </physiologicalReaction>
</comment>
<keyword evidence="12 22" id="KW-0472">Membrane</keyword>
<evidence type="ECO:0000256" key="16">
    <source>
        <dbReference type="ARBA" id="ARBA00043663"/>
    </source>
</evidence>
<dbReference type="CDD" id="cd07987">
    <property type="entry name" value="LPLAT_MGAT-like"/>
    <property type="match status" value="1"/>
</dbReference>
<dbReference type="GO" id="GO:0003846">
    <property type="term" value="F:2-acylglycerol O-acyltransferase activity"/>
    <property type="evidence" value="ECO:0007669"/>
    <property type="project" value="UniProtKB-EC"/>
</dbReference>
<gene>
    <name evidence="24" type="primary">MOGAT1</name>
</gene>
<dbReference type="PANTHER" id="PTHR12317">
    <property type="entry name" value="DIACYLGLYCEROL O-ACYLTRANSFERASE"/>
    <property type="match status" value="1"/>
</dbReference>
<evidence type="ECO:0000256" key="8">
    <source>
        <dbReference type="ARBA" id="ARBA00022798"/>
    </source>
</evidence>
<dbReference type="Proteomes" id="UP000515140">
    <property type="component" value="Unplaced"/>
</dbReference>
<comment type="catalytic activity">
    <reaction evidence="21">
        <text>a 1-acyl-sn-glycerol + an acyl-CoA = a 1,3-diacyl-sn-glycerol + CoA</text>
        <dbReference type="Rhea" id="RHEA:77559"/>
        <dbReference type="ChEBI" id="CHEBI:57287"/>
        <dbReference type="ChEBI" id="CHEBI:58342"/>
        <dbReference type="ChEBI" id="CHEBI:64683"/>
        <dbReference type="ChEBI" id="CHEBI:77272"/>
    </reaction>
    <physiologicalReaction direction="left-to-right" evidence="21">
        <dbReference type="Rhea" id="RHEA:77560"/>
    </physiologicalReaction>
</comment>
<keyword evidence="23" id="KW-1185">Reference proteome</keyword>
<name>A0A6P5LR43_PHACI</name>
<keyword evidence="6 22" id="KW-0808">Transferase</keyword>
<dbReference type="InterPro" id="IPR007130">
    <property type="entry name" value="DAGAT"/>
</dbReference>
<evidence type="ECO:0000256" key="6">
    <source>
        <dbReference type="ARBA" id="ARBA00022679"/>
    </source>
</evidence>
<dbReference type="AlphaFoldDB" id="A0A6P5LR43"/>
<keyword evidence="14" id="KW-0012">Acyltransferase</keyword>
<evidence type="ECO:0000313" key="24">
    <source>
        <dbReference type="RefSeq" id="XP_020858521.1"/>
    </source>
</evidence>
<comment type="subcellular location">
    <subcellularLocation>
        <location evidence="1 22">Endoplasmic reticulum membrane</location>
        <topology evidence="1 22">Multi-pass membrane protein</topology>
    </subcellularLocation>
</comment>
<evidence type="ECO:0000256" key="2">
    <source>
        <dbReference type="ARBA" id="ARBA00004771"/>
    </source>
</evidence>
<keyword evidence="7 22" id="KW-0812">Transmembrane</keyword>
<comment type="pathway">
    <text evidence="2">Glycerolipid metabolism; triacylglycerol biosynthesis.</text>
</comment>
<reference evidence="24" key="1">
    <citation type="submission" date="2025-08" db="UniProtKB">
        <authorList>
            <consortium name="RefSeq"/>
        </authorList>
    </citation>
    <scope>IDENTIFICATION</scope>
    <source>
        <tissue evidence="24">Spleen</tissue>
    </source>
</reference>
<dbReference type="GO" id="GO:0006071">
    <property type="term" value="P:glycerol metabolic process"/>
    <property type="evidence" value="ECO:0007669"/>
    <property type="project" value="UniProtKB-KW"/>
</dbReference>
<sequence length="358" mass="41673">MKVQFAPINIPLERRLQTAAVLQWVFSFLLLGQLCCGLFVILLYKNYWFLYVPYLAWLYFDWKTPDSGGRRFDWVRNWTVWKYFREYFPMQLIKTVDLDPSHNYIFGFHPHGVLVAGAFGNFCTNHSNFKELFPGFTAYLHTLPYWFRCPFFREYLMSSGAVSVSKQCVSHVLSKEEGGNISVIVLGGAEESLVAHPGSFTLFISQRKGFIKMALTHGAYLVPVFSFGENELFKQVNNPEGSWLRTVQEKLYQKVGFTLPLFHARGVFQYSFGLMPYRKPIFTVDGEAEAQGGDDLSHQLMEEFRLELGHPIPVRQNPHPTSEQIDELHQTYLEELRKLFEKHKRKYGISEQETLIFK</sequence>
<evidence type="ECO:0000313" key="23">
    <source>
        <dbReference type="Proteomes" id="UP000515140"/>
    </source>
</evidence>
<comment type="catalytic activity">
    <reaction evidence="18">
        <text>a 1-acylglycerol + an acyl-CoA = a 1,2-diacylglycerol + CoA</text>
        <dbReference type="Rhea" id="RHEA:39943"/>
        <dbReference type="ChEBI" id="CHEBI:35759"/>
        <dbReference type="ChEBI" id="CHEBI:49172"/>
        <dbReference type="ChEBI" id="CHEBI:57287"/>
        <dbReference type="ChEBI" id="CHEBI:58342"/>
    </reaction>
    <physiologicalReaction direction="left-to-right" evidence="18">
        <dbReference type="Rhea" id="RHEA:39944"/>
    </physiologicalReaction>
</comment>
<dbReference type="GO" id="GO:0019432">
    <property type="term" value="P:triglyceride biosynthetic process"/>
    <property type="evidence" value="ECO:0007669"/>
    <property type="project" value="TreeGrafter"/>
</dbReference>
<evidence type="ECO:0000256" key="11">
    <source>
        <dbReference type="ARBA" id="ARBA00023098"/>
    </source>
</evidence>
<proteinExistence type="inferred from homology"/>
<comment type="caution">
    <text evidence="22">Lacks conserved residue(s) required for the propagation of feature annotation.</text>
</comment>
<dbReference type="GO" id="GO:0004144">
    <property type="term" value="F:diacylglycerol O-acyltransferase activity"/>
    <property type="evidence" value="ECO:0007669"/>
    <property type="project" value="TreeGrafter"/>
</dbReference>
<comment type="catalytic activity">
    <reaction evidence="15">
        <text>a 2-acylglycerol + an acyl-CoA = a 1,2-diacyl-sn-glycerol + CoA</text>
        <dbReference type="Rhea" id="RHEA:32947"/>
        <dbReference type="ChEBI" id="CHEBI:17389"/>
        <dbReference type="ChEBI" id="CHEBI:17815"/>
        <dbReference type="ChEBI" id="CHEBI:57287"/>
        <dbReference type="ChEBI" id="CHEBI:58342"/>
    </reaction>
    <physiologicalReaction direction="left-to-right" evidence="15">
        <dbReference type="Rhea" id="RHEA:32948"/>
    </physiologicalReaction>
</comment>
<evidence type="ECO:0000256" key="10">
    <source>
        <dbReference type="ARBA" id="ARBA00022989"/>
    </source>
</evidence>